<keyword evidence="1" id="KW-0472">Membrane</keyword>
<dbReference type="SUPFAM" id="SSF103481">
    <property type="entry name" value="Multidrug resistance efflux transporter EmrE"/>
    <property type="match status" value="2"/>
</dbReference>
<gene>
    <name evidence="3" type="ORF">SDC9_117709</name>
</gene>
<keyword evidence="1" id="KW-0812">Transmembrane</keyword>
<keyword evidence="1" id="KW-1133">Transmembrane helix</keyword>
<dbReference type="InterPro" id="IPR000620">
    <property type="entry name" value="EamA_dom"/>
</dbReference>
<dbReference type="Pfam" id="PF00892">
    <property type="entry name" value="EamA"/>
    <property type="match status" value="2"/>
</dbReference>
<name>A0A645BZH5_9ZZZZ</name>
<proteinExistence type="predicted"/>
<evidence type="ECO:0000259" key="2">
    <source>
        <dbReference type="Pfam" id="PF00892"/>
    </source>
</evidence>
<feature type="transmembrane region" description="Helical" evidence="1">
    <location>
        <begin position="35"/>
        <end position="55"/>
    </location>
</feature>
<dbReference type="PANTHER" id="PTHR22911:SF79">
    <property type="entry name" value="MOBA-LIKE NTP TRANSFERASE DOMAIN-CONTAINING PROTEIN"/>
    <property type="match status" value="1"/>
</dbReference>
<sequence>MEPRYIKANAQVIAASVIYGFAGIFFLFIKDMAAGPVVFFQLLLGFLALIIYLGARRKFSEIKLRGKRKYILLLGAWQAGGLLSYYTAVSFTNVSLSVLLLYTAPVYVLLVSPVLLNEKISTKNIAALVLSLTGVIVVVGPENIFSGMTEVDSGYLFGVLMGLLSGFFYACITMTSRYLGDEYSGLEQLFLSTGVTLVILLPLMFQATSASLLENLPVLLFLGVMITSIGSILFFTGLEHVKAQNASIMSLLEPVSAIFFAYLILHETVSTSTLIGCILILASSVIMSMEKEDKNESESKS</sequence>
<feature type="transmembrane region" description="Helical" evidence="1">
    <location>
        <begin position="12"/>
        <end position="29"/>
    </location>
</feature>
<organism evidence="3">
    <name type="scientific">bioreactor metagenome</name>
    <dbReference type="NCBI Taxonomy" id="1076179"/>
    <lineage>
        <taxon>unclassified sequences</taxon>
        <taxon>metagenomes</taxon>
        <taxon>ecological metagenomes</taxon>
    </lineage>
</organism>
<protein>
    <recommendedName>
        <fullName evidence="2">EamA domain-containing protein</fullName>
    </recommendedName>
</protein>
<feature type="transmembrane region" description="Helical" evidence="1">
    <location>
        <begin position="154"/>
        <end position="174"/>
    </location>
</feature>
<feature type="domain" description="EamA" evidence="2">
    <location>
        <begin position="11"/>
        <end position="139"/>
    </location>
</feature>
<feature type="domain" description="EamA" evidence="2">
    <location>
        <begin position="157"/>
        <end position="288"/>
    </location>
</feature>
<evidence type="ECO:0000256" key="1">
    <source>
        <dbReference type="SAM" id="Phobius"/>
    </source>
</evidence>
<evidence type="ECO:0000313" key="3">
    <source>
        <dbReference type="EMBL" id="MPM70749.1"/>
    </source>
</evidence>
<dbReference type="GO" id="GO:0016020">
    <property type="term" value="C:membrane"/>
    <property type="evidence" value="ECO:0007669"/>
    <property type="project" value="InterPro"/>
</dbReference>
<dbReference type="InterPro" id="IPR037185">
    <property type="entry name" value="EmrE-like"/>
</dbReference>
<feature type="transmembrane region" description="Helical" evidence="1">
    <location>
        <begin position="217"/>
        <end position="236"/>
    </location>
</feature>
<dbReference type="PANTHER" id="PTHR22911">
    <property type="entry name" value="ACYL-MALONYL CONDENSING ENZYME-RELATED"/>
    <property type="match status" value="1"/>
</dbReference>
<comment type="caution">
    <text evidence="3">The sequence shown here is derived from an EMBL/GenBank/DDBJ whole genome shotgun (WGS) entry which is preliminary data.</text>
</comment>
<dbReference type="AlphaFoldDB" id="A0A645BZH5"/>
<accession>A0A645BZH5</accession>
<dbReference type="EMBL" id="VSSQ01023664">
    <property type="protein sequence ID" value="MPM70749.1"/>
    <property type="molecule type" value="Genomic_DNA"/>
</dbReference>
<feature type="transmembrane region" description="Helical" evidence="1">
    <location>
        <begin position="94"/>
        <end position="116"/>
    </location>
</feature>
<feature type="transmembrane region" description="Helical" evidence="1">
    <location>
        <begin position="186"/>
        <end position="205"/>
    </location>
</feature>
<feature type="transmembrane region" description="Helical" evidence="1">
    <location>
        <begin position="128"/>
        <end position="148"/>
    </location>
</feature>
<reference evidence="3" key="1">
    <citation type="submission" date="2019-08" db="EMBL/GenBank/DDBJ databases">
        <authorList>
            <person name="Kucharzyk K."/>
            <person name="Murdoch R.W."/>
            <person name="Higgins S."/>
            <person name="Loffler F."/>
        </authorList>
    </citation>
    <scope>NUCLEOTIDE SEQUENCE</scope>
</reference>